<dbReference type="Proteomes" id="UP000676967">
    <property type="component" value="Chromosome"/>
</dbReference>
<keyword evidence="3" id="KW-1185">Reference proteome</keyword>
<protein>
    <recommendedName>
        <fullName evidence="4">Fibronectin type-III domain-containing protein</fullName>
    </recommendedName>
</protein>
<dbReference type="RefSeq" id="WP_189329139.1">
    <property type="nucleotide sequence ID" value="NZ_AP023356.1"/>
</dbReference>
<dbReference type="InterPro" id="IPR013783">
    <property type="entry name" value="Ig-like_fold"/>
</dbReference>
<evidence type="ECO:0000256" key="1">
    <source>
        <dbReference type="SAM" id="SignalP"/>
    </source>
</evidence>
<evidence type="ECO:0000313" key="3">
    <source>
        <dbReference type="Proteomes" id="UP000676967"/>
    </source>
</evidence>
<keyword evidence="1" id="KW-0732">Signal</keyword>
<name>A0ABM7LY41_9ACTN</name>
<reference evidence="2 3" key="1">
    <citation type="submission" date="2020-08" db="EMBL/GenBank/DDBJ databases">
        <title>Whole genome shotgun sequence of Actinoplanes ianthinogenes NBRC 13996.</title>
        <authorList>
            <person name="Komaki H."/>
            <person name="Tamura T."/>
        </authorList>
    </citation>
    <scope>NUCLEOTIDE SEQUENCE [LARGE SCALE GENOMIC DNA]</scope>
    <source>
        <strain evidence="2 3">NBRC 13996</strain>
    </source>
</reference>
<proteinExistence type="predicted"/>
<sequence>MTLPRSAYALSAAGLTAALLADSGVAFAAWAARGTGQATAGATSLATVTGVTATATDSSVRVDWSAAGPAAGYRVFRYATGSSTPAAIGSGCSGVRGSTSCTETSVPDGTWQYAVRAVQGPWSGPAGTRASVTVFTPVVTSGTAAVTFPAAASKHGSGTWARNCTGFCGTATPSTGATLTKVQVSVRRTGGGYWTGSAFTGSAEQFLTATGNLANWQIPFAFSNFADGDYVLHVVTTDSANQTVNVTSGFSVDATPPTMVDVQAANKAGNTAGQLDAGDTLELTYSEPISPASIIGSWDGSARSITVRVAQCATSGCKTPDTLTFLDSAGNLLPLGTVTMGVAGYFKKSSPTVDMPATVVVSGSKVTVTLGTAPAAGQLNTVTQGTMSWTSGAVQDIVGNVLVTNPVPVRLETGAADIDF</sequence>
<evidence type="ECO:0008006" key="4">
    <source>
        <dbReference type="Google" id="ProtNLM"/>
    </source>
</evidence>
<accession>A0ABM7LY41</accession>
<gene>
    <name evidence="2" type="ORF">Aiant_48820</name>
</gene>
<evidence type="ECO:0000313" key="2">
    <source>
        <dbReference type="EMBL" id="BCJ44225.1"/>
    </source>
</evidence>
<organism evidence="2 3">
    <name type="scientific">Actinoplanes ianthinogenes</name>
    <dbReference type="NCBI Taxonomy" id="122358"/>
    <lineage>
        <taxon>Bacteria</taxon>
        <taxon>Bacillati</taxon>
        <taxon>Actinomycetota</taxon>
        <taxon>Actinomycetes</taxon>
        <taxon>Micromonosporales</taxon>
        <taxon>Micromonosporaceae</taxon>
        <taxon>Actinoplanes</taxon>
    </lineage>
</organism>
<feature type="signal peptide" evidence="1">
    <location>
        <begin position="1"/>
        <end position="28"/>
    </location>
</feature>
<feature type="chain" id="PRO_5047002118" description="Fibronectin type-III domain-containing protein" evidence="1">
    <location>
        <begin position="29"/>
        <end position="420"/>
    </location>
</feature>
<dbReference type="EMBL" id="AP023356">
    <property type="protein sequence ID" value="BCJ44225.1"/>
    <property type="molecule type" value="Genomic_DNA"/>
</dbReference>
<dbReference type="Gene3D" id="2.60.40.10">
    <property type="entry name" value="Immunoglobulins"/>
    <property type="match status" value="1"/>
</dbReference>